<protein>
    <submittedName>
        <fullName evidence="1">Uncharacterized protein</fullName>
    </submittedName>
</protein>
<dbReference type="EMBL" id="QYRP01000002">
    <property type="protein sequence ID" value="RJS46557.1"/>
    <property type="molecule type" value="Genomic_DNA"/>
</dbReference>
<dbReference type="Proteomes" id="UP000276542">
    <property type="component" value="Unassembled WGS sequence"/>
</dbReference>
<gene>
    <name evidence="1" type="ORF">D4739_10260</name>
</gene>
<proteinExistence type="predicted"/>
<comment type="caution">
    <text evidence="1">The sequence shown here is derived from an EMBL/GenBank/DDBJ whole genome shotgun (WGS) entry which is preliminary data.</text>
</comment>
<organism evidence="1 2">
    <name type="scientific">Nocardioides cavernaquae</name>
    <dbReference type="NCBI Taxonomy" id="2321396"/>
    <lineage>
        <taxon>Bacteria</taxon>
        <taxon>Bacillati</taxon>
        <taxon>Actinomycetota</taxon>
        <taxon>Actinomycetes</taxon>
        <taxon>Propionibacteriales</taxon>
        <taxon>Nocardioidaceae</taxon>
        <taxon>Nocardioides</taxon>
    </lineage>
</organism>
<sequence length="127" mass="13977">MAARFDELLPAILLLTNGPRDALETVRLRSLVLDPEDSRPQHATELAITAADWTAANAFAGWLGLRESEDHDVQTLPDGTELIVRTWSAWRQTIVEGQRRPLAIRLEAAEPAVLSSSPRVVVEEVAS</sequence>
<evidence type="ECO:0000313" key="1">
    <source>
        <dbReference type="EMBL" id="RJS46557.1"/>
    </source>
</evidence>
<accession>A0A3A5HFI8</accession>
<dbReference type="RefSeq" id="WP_120060528.1">
    <property type="nucleotide sequence ID" value="NZ_QYRP01000002.1"/>
</dbReference>
<dbReference type="AlphaFoldDB" id="A0A3A5HFI8"/>
<keyword evidence="2" id="KW-1185">Reference proteome</keyword>
<reference evidence="2" key="1">
    <citation type="submission" date="2018-09" db="EMBL/GenBank/DDBJ databases">
        <authorList>
            <person name="Zhu H."/>
        </authorList>
    </citation>
    <scope>NUCLEOTIDE SEQUENCE [LARGE SCALE GENOMIC DNA]</scope>
    <source>
        <strain evidence="2">K1W22B-1</strain>
    </source>
</reference>
<name>A0A3A5HFI8_9ACTN</name>
<evidence type="ECO:0000313" key="2">
    <source>
        <dbReference type="Proteomes" id="UP000276542"/>
    </source>
</evidence>